<comment type="caution">
    <text evidence="2">The sequence shown here is derived from an EMBL/GenBank/DDBJ whole genome shotgun (WGS) entry which is preliminary data.</text>
</comment>
<protein>
    <submittedName>
        <fullName evidence="2">Enoyl-CoA hydratase</fullName>
        <ecNumber evidence="2">4.2.1.17</ecNumber>
    </submittedName>
</protein>
<reference evidence="2 3" key="1">
    <citation type="submission" date="2019-07" db="EMBL/GenBank/DDBJ databases">
        <title>Caenimonas sedimenti sp. nov., isolated from activated sludge.</title>
        <authorList>
            <person name="Xu J."/>
        </authorList>
    </citation>
    <scope>NUCLEOTIDE SEQUENCE [LARGE SCALE GENOMIC DNA]</scope>
    <source>
        <strain evidence="2 3">HX-9-20</strain>
    </source>
</reference>
<dbReference type="Gene3D" id="3.90.226.10">
    <property type="entry name" value="2-enoyl-CoA Hydratase, Chain A, domain 1"/>
    <property type="match status" value="1"/>
</dbReference>
<keyword evidence="2" id="KW-0456">Lyase</keyword>
<comment type="similarity">
    <text evidence="1">Belongs to the enoyl-CoA hydratase/isomerase family.</text>
</comment>
<name>A0A562ZSN1_9BURK</name>
<dbReference type="Proteomes" id="UP000318199">
    <property type="component" value="Unassembled WGS sequence"/>
</dbReference>
<proteinExistence type="inferred from homology"/>
<dbReference type="CDD" id="cd06558">
    <property type="entry name" value="crotonase-like"/>
    <property type="match status" value="1"/>
</dbReference>
<accession>A0A562ZSN1</accession>
<dbReference type="EMBL" id="VOBQ01000008">
    <property type="protein sequence ID" value="TWO71295.1"/>
    <property type="molecule type" value="Genomic_DNA"/>
</dbReference>
<evidence type="ECO:0000313" key="3">
    <source>
        <dbReference type="Proteomes" id="UP000318199"/>
    </source>
</evidence>
<dbReference type="RefSeq" id="WP_145892909.1">
    <property type="nucleotide sequence ID" value="NZ_VOBQ01000008.1"/>
</dbReference>
<sequence>MTEFETIRLAIDAAGVARLTLARADVHNVLNPTMFAEIGQALDRIEADPAVRVVVLSGDGENFCAGGDFRWQQSQGDQDRASRIRSGVPLAKILARLDTFGRPIIGRINGSAYGGGVGLIAICDVAVAVDSARISLSEVRLGLVPATISPYVAAKLGPSYARRVFLNGKIMSAAEAQRYGLVHEVVSAAELDNAVNAEIDLALACAPGAVQMTKKLVQFVLAHDTADNLIYTVDRLADFWENEEAREGMTSFFEKRAPAWRRKHEPAA</sequence>
<organism evidence="2 3">
    <name type="scientific">Caenimonas sedimenti</name>
    <dbReference type="NCBI Taxonomy" id="2596921"/>
    <lineage>
        <taxon>Bacteria</taxon>
        <taxon>Pseudomonadati</taxon>
        <taxon>Pseudomonadota</taxon>
        <taxon>Betaproteobacteria</taxon>
        <taxon>Burkholderiales</taxon>
        <taxon>Comamonadaceae</taxon>
        <taxon>Caenimonas</taxon>
    </lineage>
</organism>
<dbReference type="PANTHER" id="PTHR42964:SF1">
    <property type="entry name" value="POLYKETIDE BIOSYNTHESIS ENOYL-COA HYDRATASE PKSH-RELATED"/>
    <property type="match status" value="1"/>
</dbReference>
<dbReference type="Gene3D" id="1.10.12.10">
    <property type="entry name" value="Lyase 2-enoyl-coa Hydratase, Chain A, domain 2"/>
    <property type="match status" value="1"/>
</dbReference>
<dbReference type="InterPro" id="IPR029045">
    <property type="entry name" value="ClpP/crotonase-like_dom_sf"/>
</dbReference>
<gene>
    <name evidence="2" type="ORF">FN976_10215</name>
</gene>
<keyword evidence="3" id="KW-1185">Reference proteome</keyword>
<dbReference type="SUPFAM" id="SSF52096">
    <property type="entry name" value="ClpP/crotonase"/>
    <property type="match status" value="1"/>
</dbReference>
<dbReference type="InterPro" id="IPR014748">
    <property type="entry name" value="Enoyl-CoA_hydra_C"/>
</dbReference>
<dbReference type="EC" id="4.2.1.17" evidence="2"/>
<dbReference type="AlphaFoldDB" id="A0A562ZSN1"/>
<evidence type="ECO:0000313" key="2">
    <source>
        <dbReference type="EMBL" id="TWO71295.1"/>
    </source>
</evidence>
<dbReference type="InterPro" id="IPR001753">
    <property type="entry name" value="Enoyl-CoA_hydra/iso"/>
</dbReference>
<dbReference type="Pfam" id="PF00378">
    <property type="entry name" value="ECH_1"/>
    <property type="match status" value="1"/>
</dbReference>
<dbReference type="OrthoDB" id="9807606at2"/>
<dbReference type="InterPro" id="IPR051683">
    <property type="entry name" value="Enoyl-CoA_Hydratase/Isomerase"/>
</dbReference>
<dbReference type="GO" id="GO:0004300">
    <property type="term" value="F:enoyl-CoA hydratase activity"/>
    <property type="evidence" value="ECO:0007669"/>
    <property type="project" value="UniProtKB-EC"/>
</dbReference>
<evidence type="ECO:0000256" key="1">
    <source>
        <dbReference type="ARBA" id="ARBA00005254"/>
    </source>
</evidence>
<dbReference type="PANTHER" id="PTHR42964">
    <property type="entry name" value="ENOYL-COA HYDRATASE"/>
    <property type="match status" value="1"/>
</dbReference>